<dbReference type="EMBL" id="VUOC01000004">
    <property type="protein sequence ID" value="KAA2238563.1"/>
    <property type="molecule type" value="Genomic_DNA"/>
</dbReference>
<evidence type="ECO:0000313" key="2">
    <source>
        <dbReference type="Proteomes" id="UP000324611"/>
    </source>
</evidence>
<protein>
    <recommendedName>
        <fullName evidence="3">Lipocalin-like protein</fullName>
    </recommendedName>
</protein>
<dbReference type="AlphaFoldDB" id="A0A5B2VG85"/>
<dbReference type="Proteomes" id="UP000324611">
    <property type="component" value="Unassembled WGS sequence"/>
</dbReference>
<dbReference type="PROSITE" id="PS51257">
    <property type="entry name" value="PROKAR_LIPOPROTEIN"/>
    <property type="match status" value="1"/>
</dbReference>
<gene>
    <name evidence="1" type="ORF">F0L74_20275</name>
</gene>
<evidence type="ECO:0008006" key="3">
    <source>
        <dbReference type="Google" id="ProtNLM"/>
    </source>
</evidence>
<sequence length="139" mass="15963">MQKVLVIMLLLAVFACKKEQESTPYRNFYGKWIYVTAVAKQYTVSQGDTNYYRIDTLHYGGGDHIDFTQAGVAYAFSAATQRTDSLRYEEITPVFFKLDSMLCEATHISDTALEFNSLDFSYDETPLVKISQTFYSLRK</sequence>
<evidence type="ECO:0000313" key="1">
    <source>
        <dbReference type="EMBL" id="KAA2238563.1"/>
    </source>
</evidence>
<proteinExistence type="predicted"/>
<keyword evidence="2" id="KW-1185">Reference proteome</keyword>
<reference evidence="1 2" key="2">
    <citation type="submission" date="2019-09" db="EMBL/GenBank/DDBJ databases">
        <authorList>
            <person name="Jin C."/>
        </authorList>
    </citation>
    <scope>NUCLEOTIDE SEQUENCE [LARGE SCALE GENOMIC DNA]</scope>
    <source>
        <strain evidence="1 2">BN140078</strain>
    </source>
</reference>
<organism evidence="1 2">
    <name type="scientific">Chitinophaga agrisoli</name>
    <dbReference type="NCBI Taxonomy" id="2607653"/>
    <lineage>
        <taxon>Bacteria</taxon>
        <taxon>Pseudomonadati</taxon>
        <taxon>Bacteroidota</taxon>
        <taxon>Chitinophagia</taxon>
        <taxon>Chitinophagales</taxon>
        <taxon>Chitinophagaceae</taxon>
        <taxon>Chitinophaga</taxon>
    </lineage>
</organism>
<comment type="caution">
    <text evidence="1">The sequence shown here is derived from an EMBL/GenBank/DDBJ whole genome shotgun (WGS) entry which is preliminary data.</text>
</comment>
<accession>A0A5B2VG85</accession>
<dbReference type="RefSeq" id="WP_149839742.1">
    <property type="nucleotide sequence ID" value="NZ_VUOC01000004.1"/>
</dbReference>
<name>A0A5B2VG85_9BACT</name>
<reference evidence="1 2" key="1">
    <citation type="submission" date="2019-09" db="EMBL/GenBank/DDBJ databases">
        <title>Chitinophaga ginsengihumi sp. nov., isolated from soil of ginseng rhizosphere.</title>
        <authorList>
            <person name="Lee J."/>
        </authorList>
    </citation>
    <scope>NUCLEOTIDE SEQUENCE [LARGE SCALE GENOMIC DNA]</scope>
    <source>
        <strain evidence="1 2">BN140078</strain>
    </source>
</reference>